<feature type="domain" description="Methionyl/Valyl/Leucyl/Isoleucyl-tRNA synthetase anticodon-binding" evidence="11">
    <location>
        <begin position="103"/>
        <end position="250"/>
    </location>
</feature>
<dbReference type="Gene3D" id="3.40.50.620">
    <property type="entry name" value="HUPs"/>
    <property type="match status" value="1"/>
</dbReference>
<evidence type="ECO:0000256" key="3">
    <source>
        <dbReference type="ARBA" id="ARBA00022741"/>
    </source>
</evidence>
<evidence type="ECO:0000259" key="11">
    <source>
        <dbReference type="Pfam" id="PF08264"/>
    </source>
</evidence>
<reference evidence="12" key="1">
    <citation type="submission" date="2018-05" db="EMBL/GenBank/DDBJ databases">
        <authorList>
            <person name="Lanie J.A."/>
            <person name="Ng W.-L."/>
            <person name="Kazmierczak K.M."/>
            <person name="Andrzejewski T.M."/>
            <person name="Davidsen T.M."/>
            <person name="Wayne K.J."/>
            <person name="Tettelin H."/>
            <person name="Glass J.I."/>
            <person name="Rusch D."/>
            <person name="Podicherti R."/>
            <person name="Tsui H.-C.T."/>
            <person name="Winkler M.E."/>
        </authorList>
    </citation>
    <scope>NUCLEOTIDE SEQUENCE</scope>
</reference>
<dbReference type="InterPro" id="IPR014729">
    <property type="entry name" value="Rossmann-like_a/b/a_fold"/>
</dbReference>
<evidence type="ECO:0000256" key="5">
    <source>
        <dbReference type="ARBA" id="ARBA00022917"/>
    </source>
</evidence>
<dbReference type="InterPro" id="IPR013155">
    <property type="entry name" value="M/V/L/I-tRNA-synth_anticd-bd"/>
</dbReference>
<dbReference type="EMBL" id="UINC01124360">
    <property type="protein sequence ID" value="SVD01452.1"/>
    <property type="molecule type" value="Genomic_DNA"/>
</dbReference>
<dbReference type="InterPro" id="IPR002303">
    <property type="entry name" value="Valyl-tRNA_ligase"/>
</dbReference>
<comment type="catalytic activity">
    <reaction evidence="9">
        <text>tRNA(Val) + L-valine + ATP = L-valyl-tRNA(Val) + AMP + diphosphate</text>
        <dbReference type="Rhea" id="RHEA:10704"/>
        <dbReference type="Rhea" id="RHEA-COMP:9672"/>
        <dbReference type="Rhea" id="RHEA-COMP:9708"/>
        <dbReference type="ChEBI" id="CHEBI:30616"/>
        <dbReference type="ChEBI" id="CHEBI:33019"/>
        <dbReference type="ChEBI" id="CHEBI:57762"/>
        <dbReference type="ChEBI" id="CHEBI:78442"/>
        <dbReference type="ChEBI" id="CHEBI:78537"/>
        <dbReference type="ChEBI" id="CHEBI:456215"/>
        <dbReference type="EC" id="6.1.1.9"/>
    </reaction>
</comment>
<gene>
    <name evidence="12" type="ORF">METZ01_LOCUS354306</name>
</gene>
<dbReference type="Gene3D" id="1.10.730.10">
    <property type="entry name" value="Isoleucyl-tRNA Synthetase, Domain 1"/>
    <property type="match status" value="1"/>
</dbReference>
<protein>
    <recommendedName>
        <fullName evidence="1">valine--tRNA ligase</fullName>
        <ecNumber evidence="1">6.1.1.9</ecNumber>
    </recommendedName>
    <alternativeName>
        <fullName evidence="8">Valyl-tRNA synthetase</fullName>
    </alternativeName>
</protein>
<dbReference type="AlphaFoldDB" id="A0A382RVX5"/>
<dbReference type="PANTHER" id="PTHR11946">
    <property type="entry name" value="VALYL-TRNA SYNTHETASES"/>
    <property type="match status" value="1"/>
</dbReference>
<name>A0A382RVX5_9ZZZZ</name>
<keyword evidence="7" id="KW-0030">Aminoacyl-tRNA synthetase</keyword>
<keyword evidence="2" id="KW-0436">Ligase</keyword>
<dbReference type="FunFam" id="1.10.730.10:FF:000014">
    <property type="entry name" value="Valine--tRNA ligase"/>
    <property type="match status" value="1"/>
</dbReference>
<evidence type="ECO:0000259" key="10">
    <source>
        <dbReference type="Pfam" id="PF00133"/>
    </source>
</evidence>
<evidence type="ECO:0000256" key="1">
    <source>
        <dbReference type="ARBA" id="ARBA00013169"/>
    </source>
</evidence>
<dbReference type="SUPFAM" id="SSF47323">
    <property type="entry name" value="Anticodon-binding domain of a subclass of class I aminoacyl-tRNA synthetases"/>
    <property type="match status" value="1"/>
</dbReference>
<dbReference type="InterPro" id="IPR002300">
    <property type="entry name" value="aa-tRNA-synth_Ia"/>
</dbReference>
<dbReference type="InterPro" id="IPR033705">
    <property type="entry name" value="Anticodon_Ia_Val"/>
</dbReference>
<dbReference type="GO" id="GO:0005829">
    <property type="term" value="C:cytosol"/>
    <property type="evidence" value="ECO:0007669"/>
    <property type="project" value="TreeGrafter"/>
</dbReference>
<keyword evidence="5" id="KW-0648">Protein biosynthesis</keyword>
<evidence type="ECO:0000256" key="7">
    <source>
        <dbReference type="ARBA" id="ARBA00023146"/>
    </source>
</evidence>
<accession>A0A382RVX5</accession>
<evidence type="ECO:0000256" key="6">
    <source>
        <dbReference type="ARBA" id="ARBA00023054"/>
    </source>
</evidence>
<sequence>PFSNVYFTGIIRDEEGQKMSKSLGNSPNPLDLFEKYGADAVRVSILMIAPQGLDILFSENKLEQGRNFMNKLWNSARFILMNMEDELPPILNDKNKLKLDSTDQWILSKLNRTMHEVDHAYEKYKMNEAIRKVYDFIWADFCDWYIEFAKTRFYGDDMEDRAIAQSVSVYVMREVLKLLHPYCPFITEELWAHFKTSDEGMMISTPWPTADSNMIKDNIENEIQILMDVISTVRNIRASLNVSPGKEANLTIRGEDDICNALLKHKDYLRRLAKLDEIQLGKEQKKPPKSATAVIKGLELFVPLAGLIDINKEIGRL</sequence>
<dbReference type="GO" id="GO:0004832">
    <property type="term" value="F:valine-tRNA ligase activity"/>
    <property type="evidence" value="ECO:0007669"/>
    <property type="project" value="UniProtKB-EC"/>
</dbReference>
<feature type="non-terminal residue" evidence="12">
    <location>
        <position position="317"/>
    </location>
</feature>
<keyword evidence="3" id="KW-0547">Nucleotide-binding</keyword>
<dbReference type="EC" id="6.1.1.9" evidence="1"/>
<evidence type="ECO:0000256" key="2">
    <source>
        <dbReference type="ARBA" id="ARBA00022598"/>
    </source>
</evidence>
<evidence type="ECO:0000256" key="8">
    <source>
        <dbReference type="ARBA" id="ARBA00029936"/>
    </source>
</evidence>
<dbReference type="SUPFAM" id="SSF52374">
    <property type="entry name" value="Nucleotidylyl transferase"/>
    <property type="match status" value="1"/>
</dbReference>
<dbReference type="InterPro" id="IPR009080">
    <property type="entry name" value="tRNAsynth_Ia_anticodon-bd"/>
</dbReference>
<evidence type="ECO:0000256" key="9">
    <source>
        <dbReference type="ARBA" id="ARBA00047552"/>
    </source>
</evidence>
<dbReference type="Pfam" id="PF00133">
    <property type="entry name" value="tRNA-synt_1"/>
    <property type="match status" value="1"/>
</dbReference>
<feature type="domain" description="Aminoacyl-tRNA synthetase class Ia" evidence="10">
    <location>
        <begin position="1"/>
        <end position="55"/>
    </location>
</feature>
<organism evidence="12">
    <name type="scientific">marine metagenome</name>
    <dbReference type="NCBI Taxonomy" id="408172"/>
    <lineage>
        <taxon>unclassified sequences</taxon>
        <taxon>metagenomes</taxon>
        <taxon>ecological metagenomes</taxon>
    </lineage>
</organism>
<evidence type="ECO:0000313" key="12">
    <source>
        <dbReference type="EMBL" id="SVD01452.1"/>
    </source>
</evidence>
<dbReference type="PANTHER" id="PTHR11946:SF93">
    <property type="entry name" value="VALINE--TRNA LIGASE, CHLOROPLASTIC_MITOCHONDRIAL 2"/>
    <property type="match status" value="1"/>
</dbReference>
<keyword evidence="4" id="KW-0067">ATP-binding</keyword>
<dbReference type="Pfam" id="PF08264">
    <property type="entry name" value="Anticodon_1"/>
    <property type="match status" value="1"/>
</dbReference>
<dbReference type="GO" id="GO:0006438">
    <property type="term" value="P:valyl-tRNA aminoacylation"/>
    <property type="evidence" value="ECO:0007669"/>
    <property type="project" value="InterPro"/>
</dbReference>
<evidence type="ECO:0000256" key="4">
    <source>
        <dbReference type="ARBA" id="ARBA00022840"/>
    </source>
</evidence>
<dbReference type="CDD" id="cd07962">
    <property type="entry name" value="Anticodon_Ia_Val"/>
    <property type="match status" value="1"/>
</dbReference>
<dbReference type="GO" id="GO:0005524">
    <property type="term" value="F:ATP binding"/>
    <property type="evidence" value="ECO:0007669"/>
    <property type="project" value="UniProtKB-KW"/>
</dbReference>
<proteinExistence type="predicted"/>
<keyword evidence="6" id="KW-0175">Coiled coil</keyword>
<feature type="non-terminal residue" evidence="12">
    <location>
        <position position="1"/>
    </location>
</feature>